<dbReference type="AlphaFoldDB" id="A0A9N9F1F1"/>
<dbReference type="GO" id="GO:0005525">
    <property type="term" value="F:GTP binding"/>
    <property type="evidence" value="ECO:0007669"/>
    <property type="project" value="UniProtKB-KW"/>
</dbReference>
<reference evidence="5" key="1">
    <citation type="submission" date="2021-06" db="EMBL/GenBank/DDBJ databases">
        <authorList>
            <person name="Kallberg Y."/>
            <person name="Tangrot J."/>
            <person name="Rosling A."/>
        </authorList>
    </citation>
    <scope>NUCLEOTIDE SEQUENCE</scope>
    <source>
        <strain evidence="5">MA453B</strain>
    </source>
</reference>
<sequence length="606" mass="70554">MESTKEGCIKNILLIGKTGCGKSTLANVLTNTYDFKESYSAKSETKNVQAAEFKHDGVKFRVIDTIGIDDTDLPQEQVLYQILQGATYYIEKGLDYIFFVFNSSVRFNREEKRVYELFEGETIFGERLGDYATIIMTRYSKFKSPERCEEYKRSLNDNQFASEIAIKCEDVIFIDNDRPEDREESRRILLNYLITCKKEDSYKPNGSLADFCKIVNVFDLFIEEMNEKINKLFEIFKSLEKMLPNLENNRKKTIDCIETNKMELSKELMNLSNNNDNNIILSGLSTTLLRYSELGFLGAAANTAILTAIASSPMSLLIVIAPMIPLWVNSFLYIHNGNLANSKEKKLHKEFSDIMNEDYEGIKMLIVNLNELNKIHEDIKDIIERYRISQYKKEKIDKNKIEIFDEIITENFEVKKLNHNEKEYDYSNFSTIEYIKDDFLGFLGYIIPFFPLSGIRGLVALFNKSFNSQQVTEEEVSKKTFCKKTFSDMENITKSLEEGLSYIKELRSNIDDKIEKCNKAKEDIGSILKHQKLDSLQDQDQKLDSLQRQKLNSLQDQKLDNLQNQNLDNLQNQKFDNLQEMQNYQFDIEFAPFDEAKLALYNEYKI</sequence>
<evidence type="ECO:0000256" key="2">
    <source>
        <dbReference type="ARBA" id="ARBA00023134"/>
    </source>
</evidence>
<dbReference type="Pfam" id="PF04548">
    <property type="entry name" value="AIG1"/>
    <property type="match status" value="1"/>
</dbReference>
<organism evidence="5 6">
    <name type="scientific">Dentiscutata erythropus</name>
    <dbReference type="NCBI Taxonomy" id="1348616"/>
    <lineage>
        <taxon>Eukaryota</taxon>
        <taxon>Fungi</taxon>
        <taxon>Fungi incertae sedis</taxon>
        <taxon>Mucoromycota</taxon>
        <taxon>Glomeromycotina</taxon>
        <taxon>Glomeromycetes</taxon>
        <taxon>Diversisporales</taxon>
        <taxon>Gigasporaceae</taxon>
        <taxon>Dentiscutata</taxon>
    </lineage>
</organism>
<dbReference type="SUPFAM" id="SSF52540">
    <property type="entry name" value="P-loop containing nucleoside triphosphate hydrolases"/>
    <property type="match status" value="1"/>
</dbReference>
<evidence type="ECO:0000259" key="4">
    <source>
        <dbReference type="PROSITE" id="PS51720"/>
    </source>
</evidence>
<dbReference type="PROSITE" id="PS51720">
    <property type="entry name" value="G_AIG1"/>
    <property type="match status" value="1"/>
</dbReference>
<feature type="coiled-coil region" evidence="3">
    <location>
        <begin position="222"/>
        <end position="274"/>
    </location>
</feature>
<evidence type="ECO:0000313" key="6">
    <source>
        <dbReference type="Proteomes" id="UP000789405"/>
    </source>
</evidence>
<keyword evidence="1" id="KW-0547">Nucleotide-binding</keyword>
<comment type="caution">
    <text evidence="5">The sequence shown here is derived from an EMBL/GenBank/DDBJ whole genome shotgun (WGS) entry which is preliminary data.</text>
</comment>
<feature type="domain" description="AIG1-type G" evidence="4">
    <location>
        <begin position="7"/>
        <end position="211"/>
    </location>
</feature>
<evidence type="ECO:0000256" key="1">
    <source>
        <dbReference type="ARBA" id="ARBA00022741"/>
    </source>
</evidence>
<keyword evidence="2" id="KW-0342">GTP-binding</keyword>
<dbReference type="Proteomes" id="UP000789405">
    <property type="component" value="Unassembled WGS sequence"/>
</dbReference>
<proteinExistence type="predicted"/>
<keyword evidence="3" id="KW-0175">Coiled coil</keyword>
<keyword evidence="6" id="KW-1185">Reference proteome</keyword>
<dbReference type="EMBL" id="CAJVPY010001022">
    <property type="protein sequence ID" value="CAG8503769.1"/>
    <property type="molecule type" value="Genomic_DNA"/>
</dbReference>
<evidence type="ECO:0000256" key="3">
    <source>
        <dbReference type="SAM" id="Coils"/>
    </source>
</evidence>
<accession>A0A9N9F1F1</accession>
<name>A0A9N9F1F1_9GLOM</name>
<gene>
    <name evidence="5" type="ORF">DERYTH_LOCUS3036</name>
</gene>
<dbReference type="InterPro" id="IPR027417">
    <property type="entry name" value="P-loop_NTPase"/>
</dbReference>
<evidence type="ECO:0000313" key="5">
    <source>
        <dbReference type="EMBL" id="CAG8503769.1"/>
    </source>
</evidence>
<protein>
    <submittedName>
        <fullName evidence="5">24083_t:CDS:1</fullName>
    </submittedName>
</protein>
<dbReference type="InterPro" id="IPR045058">
    <property type="entry name" value="GIMA/IAN/Toc"/>
</dbReference>
<dbReference type="Gene3D" id="3.40.50.300">
    <property type="entry name" value="P-loop containing nucleotide triphosphate hydrolases"/>
    <property type="match status" value="1"/>
</dbReference>
<dbReference type="OrthoDB" id="8954335at2759"/>
<feature type="coiled-coil region" evidence="3">
    <location>
        <begin position="503"/>
        <end position="556"/>
    </location>
</feature>
<dbReference type="PANTHER" id="PTHR10903:SF184">
    <property type="entry name" value="GTP-BINDING PROTEIN A"/>
    <property type="match status" value="1"/>
</dbReference>
<dbReference type="PANTHER" id="PTHR10903">
    <property type="entry name" value="GTPASE, IMAP FAMILY MEMBER-RELATED"/>
    <property type="match status" value="1"/>
</dbReference>
<dbReference type="InterPro" id="IPR006703">
    <property type="entry name" value="G_AIG1"/>
</dbReference>